<feature type="region of interest" description="Disordered" evidence="3">
    <location>
        <begin position="1145"/>
        <end position="1176"/>
    </location>
</feature>
<dbReference type="AlphaFoldDB" id="A0A9Q1C1B8"/>
<dbReference type="GO" id="GO:0046983">
    <property type="term" value="F:protein dimerization activity"/>
    <property type="evidence" value="ECO:0007669"/>
    <property type="project" value="InterPro"/>
</dbReference>
<organism evidence="6 7">
    <name type="scientific">Holothuria leucospilota</name>
    <name type="common">Black long sea cucumber</name>
    <name type="synonym">Mertensiothuria leucospilota</name>
    <dbReference type="NCBI Taxonomy" id="206669"/>
    <lineage>
        <taxon>Eukaryota</taxon>
        <taxon>Metazoa</taxon>
        <taxon>Echinodermata</taxon>
        <taxon>Eleutherozoa</taxon>
        <taxon>Echinozoa</taxon>
        <taxon>Holothuroidea</taxon>
        <taxon>Aspidochirotacea</taxon>
        <taxon>Aspidochirotida</taxon>
        <taxon>Holothuriidae</taxon>
        <taxon>Holothuria</taxon>
    </lineage>
</organism>
<dbReference type="PANTHER" id="PTHR46880">
    <property type="entry name" value="RAS-ASSOCIATING DOMAIN-CONTAINING PROTEIN"/>
    <property type="match status" value="1"/>
</dbReference>
<name>A0A9Q1C1B8_HOLLE</name>
<dbReference type="InterPro" id="IPR012337">
    <property type="entry name" value="RNaseH-like_sf"/>
</dbReference>
<evidence type="ECO:0000313" key="7">
    <source>
        <dbReference type="Proteomes" id="UP001152320"/>
    </source>
</evidence>
<dbReference type="GO" id="GO:0005634">
    <property type="term" value="C:nucleus"/>
    <property type="evidence" value="ECO:0007669"/>
    <property type="project" value="UniProtKB-SubCell"/>
</dbReference>
<evidence type="ECO:0000313" key="6">
    <source>
        <dbReference type="EMBL" id="KAJ8036304.1"/>
    </source>
</evidence>
<feature type="domain" description="KANL2-like probable zinc-finger" evidence="5">
    <location>
        <begin position="957"/>
        <end position="1017"/>
    </location>
</feature>
<feature type="domain" description="KANL2-like probable zinc-finger" evidence="5">
    <location>
        <begin position="690"/>
        <end position="752"/>
    </location>
</feature>
<feature type="compositionally biased region" description="Basic and acidic residues" evidence="3">
    <location>
        <begin position="1196"/>
        <end position="1217"/>
    </location>
</feature>
<keyword evidence="2" id="KW-0539">Nucleus</keyword>
<comment type="subcellular location">
    <subcellularLocation>
        <location evidence="1">Nucleus</location>
    </subcellularLocation>
</comment>
<dbReference type="EMBL" id="JAIZAY010000009">
    <property type="protein sequence ID" value="KAJ8036304.1"/>
    <property type="molecule type" value="Genomic_DNA"/>
</dbReference>
<dbReference type="InterPro" id="IPR008906">
    <property type="entry name" value="HATC_C_dom"/>
</dbReference>
<evidence type="ECO:0000259" key="5">
    <source>
        <dbReference type="Pfam" id="PF13891"/>
    </source>
</evidence>
<feature type="region of interest" description="Disordered" evidence="3">
    <location>
        <begin position="1196"/>
        <end position="1220"/>
    </location>
</feature>
<evidence type="ECO:0000256" key="2">
    <source>
        <dbReference type="ARBA" id="ARBA00023242"/>
    </source>
</evidence>
<dbReference type="Pfam" id="PF13891">
    <property type="entry name" value="zf-C3HC3H_KANSL2"/>
    <property type="match status" value="2"/>
</dbReference>
<protein>
    <submittedName>
        <fullName evidence="6">KAT8 regulatory NSL complex subunit 2</fullName>
    </submittedName>
</protein>
<feature type="compositionally biased region" description="Polar residues" evidence="3">
    <location>
        <begin position="1102"/>
        <end position="1116"/>
    </location>
</feature>
<feature type="region of interest" description="Disordered" evidence="3">
    <location>
        <begin position="1"/>
        <end position="22"/>
    </location>
</feature>
<dbReference type="Proteomes" id="UP001152320">
    <property type="component" value="Chromosome 9"/>
</dbReference>
<dbReference type="Pfam" id="PF05699">
    <property type="entry name" value="Dimer_Tnp_hAT"/>
    <property type="match status" value="1"/>
</dbReference>
<feature type="region of interest" description="Disordered" evidence="3">
    <location>
        <begin position="1095"/>
        <end position="1120"/>
    </location>
</feature>
<evidence type="ECO:0000259" key="4">
    <source>
        <dbReference type="Pfam" id="PF05699"/>
    </source>
</evidence>
<accession>A0A9Q1C1B8</accession>
<sequence length="1248" mass="138627">MGAQLPSAVNQDDNSLAAVPETSAKKIQRPKVSTVKKWGLDYLGWDEDDDGHIGLLWCEVCRAFPEVSARALHDGQRQMVDSEANIKGTAVVKKVNAVHHATTSGHQNALRAKKAQEQGVEGSSIVRAVTKMDDATTGRICKLFDIAYSLAYMERPFSQFPMAINVEKKHEVDLGHSYANPMACASFTLEIDSCMRDELKQDLSGQYFGLSFDGSTDKAAHEKEVVTVIDEHLMRVYYFYEKSKKRFRELKMVGDRMNGKVVKPPRACGTRWVAHRLAALKAMETNYPAIIMHMEDQASGERRDINSTEVERVKGYLNKIKTVQFVYHSAIYRSVLECLSRLSLCLQTQGKTVSDVQLEVEAALAQISTLKNFSDEEMTTGADVAIEDTADGTTVKYQGVVLSTGKSSFQQATSAFLKASRSALGSIHECLGNRFKDFVESEVLGAMSIIDPANWPHEREILHAYGQEEMQVLLDHFGQLLVANECDIKSVLPEWQKLKLDVRRNHTQLQYDNLWQHILTEKADRYSNVIHVIKIILCIPITSAHVERIFSAVKRILGDRRLTLNAATMEALVRISMEGVDPVNFNPLPVVKSSLLVGGECGSGEEWSDDDGGPPAHVKKSKTSESIDQVVDNVVISTYGFYTILALQERIVTHMSVDQVDHVSKPYRQRSSTIMRKGHLTKSQQDGSFCRYAYRICMQDRLDGYDYCIDHILQDKNAPFKQCNFVSSKSGMKCTRAASKADKRDGYCKQHTKKAAAMRYKASLKPKPKDPAQQLLDDLSYYLPGSSKSFPDAPVSTVGKLMDYASGSDSDAELPVVNQCYQSGHDSDADSVDSEPEDALKYAEVYTAEEVALITRDKLIRLQSLYINQFKRLQHMLKEKRREFLFNVKKEMPIYGPNLGRVSDSKEKKKLKKLKALVSYRKRKGQCALLHRKSKDRRIQVTPDYQGPVKETKLPKCSYKPSEGETCDKPCVPLIKYCMDHVFEEPHQVLYKRCTGASGICKRAAVPYSKGRSCILHQEVPRYTPRVWKLKKKEAILRSAAAAKASSCTEPVETVEPMEISYTIKQTQDPLLLPSTSSDLSSAVGMMQKGPLEESVIGESSLPASDTQSEVANQAASNENSVSSLLSETVLEPEVKIPVSASTPVSSTVSADVGTCDTTEKHPIPKSTASGKPVSEDCKKSVNLETSEEVGHLREKVAGEKSDVSKDSVSETDKVEGDGVEVTDTVIDVTGISSEPAVTTDDKLVSKQ</sequence>
<reference evidence="6" key="1">
    <citation type="submission" date="2021-10" db="EMBL/GenBank/DDBJ databases">
        <title>Tropical sea cucumber genome reveals ecological adaptation and Cuvierian tubules defense mechanism.</title>
        <authorList>
            <person name="Chen T."/>
        </authorList>
    </citation>
    <scope>NUCLEOTIDE SEQUENCE</scope>
    <source>
        <strain evidence="6">Nanhai2018</strain>
        <tissue evidence="6">Muscle</tissue>
    </source>
</reference>
<comment type="caution">
    <text evidence="6">The sequence shown here is derived from an EMBL/GenBank/DDBJ whole genome shotgun (WGS) entry which is preliminary data.</text>
</comment>
<proteinExistence type="predicted"/>
<dbReference type="PANTHER" id="PTHR46880:SF9">
    <property type="entry name" value="ZINC FINGER PROTEIN 862"/>
    <property type="match status" value="1"/>
</dbReference>
<keyword evidence="7" id="KW-1185">Reference proteome</keyword>
<feature type="domain" description="HAT C-terminal dimerisation" evidence="4">
    <location>
        <begin position="513"/>
        <end position="573"/>
    </location>
</feature>
<gene>
    <name evidence="6" type="ORF">HOLleu_20239</name>
</gene>
<dbReference type="SUPFAM" id="SSF53098">
    <property type="entry name" value="Ribonuclease H-like"/>
    <property type="match status" value="1"/>
</dbReference>
<evidence type="ECO:0000256" key="1">
    <source>
        <dbReference type="ARBA" id="ARBA00004123"/>
    </source>
</evidence>
<feature type="region of interest" description="Disordered" evidence="3">
    <location>
        <begin position="602"/>
        <end position="622"/>
    </location>
</feature>
<evidence type="ECO:0000256" key="3">
    <source>
        <dbReference type="SAM" id="MobiDB-lite"/>
    </source>
</evidence>
<dbReference type="InterPro" id="IPR025927">
    <property type="entry name" value="Znf_KANL2-like"/>
</dbReference>
<dbReference type="OrthoDB" id="677315at2759"/>